<gene>
    <name evidence="1" type="ORF">R3P38DRAFT_2512674</name>
</gene>
<evidence type="ECO:0000313" key="1">
    <source>
        <dbReference type="EMBL" id="KAK7041067.1"/>
    </source>
</evidence>
<keyword evidence="2" id="KW-1185">Reference proteome</keyword>
<protein>
    <submittedName>
        <fullName evidence="1">Uncharacterized protein</fullName>
    </submittedName>
</protein>
<sequence length="125" mass="14099">QRPFSRPQSIAVNKQVDEMVAAGILRPIGAHEIRCVNPISLAEKEPEYGTTLNQLIHDVESECVANGFDPRSDLPPRDPILEPKARGEPKWRICGNFNELNKYLKVPAMPQGDIRDKQRRLSSVE</sequence>
<accession>A0AAW0CPT8</accession>
<comment type="caution">
    <text evidence="1">The sequence shown here is derived from an EMBL/GenBank/DDBJ whole genome shotgun (WGS) entry which is preliminary data.</text>
</comment>
<reference evidence="1 2" key="1">
    <citation type="journal article" date="2024" name="J Genomics">
        <title>Draft genome sequencing and assembly of Favolaschia claudopus CIRM-BRFM 2984 isolated from oak limbs.</title>
        <authorList>
            <person name="Navarro D."/>
            <person name="Drula E."/>
            <person name="Chaduli D."/>
            <person name="Cazenave R."/>
            <person name="Ahrendt S."/>
            <person name="Wang J."/>
            <person name="Lipzen A."/>
            <person name="Daum C."/>
            <person name="Barry K."/>
            <person name="Grigoriev I.V."/>
            <person name="Favel A."/>
            <person name="Rosso M.N."/>
            <person name="Martin F."/>
        </authorList>
    </citation>
    <scope>NUCLEOTIDE SEQUENCE [LARGE SCALE GENOMIC DNA]</scope>
    <source>
        <strain evidence="1 2">CIRM-BRFM 2984</strain>
    </source>
</reference>
<name>A0AAW0CPT8_9AGAR</name>
<evidence type="ECO:0000313" key="2">
    <source>
        <dbReference type="Proteomes" id="UP001362999"/>
    </source>
</evidence>
<proteinExistence type="predicted"/>
<dbReference type="EMBL" id="JAWWNJ010000014">
    <property type="protein sequence ID" value="KAK7041067.1"/>
    <property type="molecule type" value="Genomic_DNA"/>
</dbReference>
<feature type="non-terminal residue" evidence="1">
    <location>
        <position position="1"/>
    </location>
</feature>
<dbReference type="Gene3D" id="3.10.10.10">
    <property type="entry name" value="HIV Type 1 Reverse Transcriptase, subunit A, domain 1"/>
    <property type="match status" value="1"/>
</dbReference>
<organism evidence="1 2">
    <name type="scientific">Favolaschia claudopus</name>
    <dbReference type="NCBI Taxonomy" id="2862362"/>
    <lineage>
        <taxon>Eukaryota</taxon>
        <taxon>Fungi</taxon>
        <taxon>Dikarya</taxon>
        <taxon>Basidiomycota</taxon>
        <taxon>Agaricomycotina</taxon>
        <taxon>Agaricomycetes</taxon>
        <taxon>Agaricomycetidae</taxon>
        <taxon>Agaricales</taxon>
        <taxon>Marasmiineae</taxon>
        <taxon>Mycenaceae</taxon>
        <taxon>Favolaschia</taxon>
    </lineage>
</organism>
<dbReference type="Proteomes" id="UP001362999">
    <property type="component" value="Unassembled WGS sequence"/>
</dbReference>
<dbReference type="AlphaFoldDB" id="A0AAW0CPT8"/>